<dbReference type="PROSITE" id="PS50405">
    <property type="entry name" value="GST_CTER"/>
    <property type="match status" value="1"/>
</dbReference>
<dbReference type="InterPro" id="IPR040079">
    <property type="entry name" value="Glutathione_S-Trfase"/>
</dbReference>
<gene>
    <name evidence="8" type="primary">LOC111438220</name>
</gene>
<dbReference type="SFLD" id="SFLDS00019">
    <property type="entry name" value="Glutathione_Transferase_(cytos"/>
    <property type="match status" value="1"/>
</dbReference>
<feature type="domain" description="GST C-terminal" evidence="6">
    <location>
        <begin position="89"/>
        <end position="220"/>
    </location>
</feature>
<evidence type="ECO:0000259" key="6">
    <source>
        <dbReference type="PROSITE" id="PS50405"/>
    </source>
</evidence>
<dbReference type="InterPro" id="IPR004045">
    <property type="entry name" value="Glutathione_S-Trfase_N"/>
</dbReference>
<dbReference type="Pfam" id="PF00043">
    <property type="entry name" value="GST_C"/>
    <property type="match status" value="1"/>
</dbReference>
<evidence type="ECO:0000313" key="7">
    <source>
        <dbReference type="Proteomes" id="UP000504609"/>
    </source>
</evidence>
<dbReference type="PANTHER" id="PTHR11260:SF676">
    <property type="entry name" value="GLUTATHIONE S-TRANSFERASE U8"/>
    <property type="match status" value="1"/>
</dbReference>
<evidence type="ECO:0000259" key="5">
    <source>
        <dbReference type="PROSITE" id="PS50404"/>
    </source>
</evidence>
<dbReference type="AlphaFoldDB" id="A0A6J1EVP2"/>
<dbReference type="InterPro" id="IPR004046">
    <property type="entry name" value="GST_C"/>
</dbReference>
<dbReference type="PANTHER" id="PTHR11260">
    <property type="entry name" value="GLUTATHIONE S-TRANSFERASE, GST, SUPERFAMILY, GST DOMAIN CONTAINING"/>
    <property type="match status" value="1"/>
</dbReference>
<evidence type="ECO:0000256" key="2">
    <source>
        <dbReference type="ARBA" id="ARBA00022679"/>
    </source>
</evidence>
<dbReference type="InterPro" id="IPR010987">
    <property type="entry name" value="Glutathione-S-Trfase_C-like"/>
</dbReference>
<feature type="domain" description="GST N-terminal" evidence="5">
    <location>
        <begin position="3"/>
        <end position="84"/>
    </location>
</feature>
<name>A0A6J1EVP2_CUCMO</name>
<dbReference type="SFLD" id="SFLDG01152">
    <property type="entry name" value="Main.3:_Omega-_and_Tau-like"/>
    <property type="match status" value="1"/>
</dbReference>
<sequence>MAEEVQVFGYRSGSFSRRIELALKLKGVDYEHIEEDLLNNNKSDLLLKYNPIYKKVPVLVHNGNPISESVVILEYIEDTWKHNPIFPEQPYDRAQARFWAKYIDDMVVPAMQKASLSKEEEREKAIEELHKKFEPLENELKNKKFFGGDEMGVVDIVGFVFAGWIPAIEEAVGFKLLNHKFPNLRKWIDEYANHTVAKQVLPEKDALVIFIKNVSLKRKY</sequence>
<dbReference type="Proteomes" id="UP000504609">
    <property type="component" value="Unplaced"/>
</dbReference>
<dbReference type="KEGG" id="cmos:111438220"/>
<dbReference type="GO" id="GO:0004364">
    <property type="term" value="F:glutathione transferase activity"/>
    <property type="evidence" value="ECO:0007669"/>
    <property type="project" value="UniProtKB-EC"/>
</dbReference>
<dbReference type="SUPFAM" id="SSF47616">
    <property type="entry name" value="GST C-terminal domain-like"/>
    <property type="match status" value="1"/>
</dbReference>
<dbReference type="InterPro" id="IPR045073">
    <property type="entry name" value="Omega/Tau-like"/>
</dbReference>
<dbReference type="EC" id="2.5.1.18" evidence="1"/>
<evidence type="ECO:0000256" key="4">
    <source>
        <dbReference type="RuleBase" id="RU003494"/>
    </source>
</evidence>
<keyword evidence="2" id="KW-0808">Transferase</keyword>
<dbReference type="GeneID" id="111438220"/>
<dbReference type="GO" id="GO:0006749">
    <property type="term" value="P:glutathione metabolic process"/>
    <property type="evidence" value="ECO:0007669"/>
    <property type="project" value="InterPro"/>
</dbReference>
<organism evidence="7 8">
    <name type="scientific">Cucurbita moschata</name>
    <name type="common">Winter crookneck squash</name>
    <name type="synonym">Cucurbita pepo var. moschata</name>
    <dbReference type="NCBI Taxonomy" id="3662"/>
    <lineage>
        <taxon>Eukaryota</taxon>
        <taxon>Viridiplantae</taxon>
        <taxon>Streptophyta</taxon>
        <taxon>Embryophyta</taxon>
        <taxon>Tracheophyta</taxon>
        <taxon>Spermatophyta</taxon>
        <taxon>Magnoliopsida</taxon>
        <taxon>eudicotyledons</taxon>
        <taxon>Gunneridae</taxon>
        <taxon>Pentapetalae</taxon>
        <taxon>rosids</taxon>
        <taxon>fabids</taxon>
        <taxon>Cucurbitales</taxon>
        <taxon>Cucurbitaceae</taxon>
        <taxon>Cucurbiteae</taxon>
        <taxon>Cucurbita</taxon>
    </lineage>
</organism>
<proteinExistence type="inferred from homology"/>
<dbReference type="InterPro" id="IPR045074">
    <property type="entry name" value="GST_C_Tau"/>
</dbReference>
<accession>A0A6J1EVP2</accession>
<dbReference type="Pfam" id="PF02798">
    <property type="entry name" value="GST_N"/>
    <property type="match status" value="1"/>
</dbReference>
<dbReference type="Gene3D" id="3.40.30.10">
    <property type="entry name" value="Glutaredoxin"/>
    <property type="match status" value="1"/>
</dbReference>
<comment type="catalytic activity">
    <reaction evidence="3">
        <text>RX + glutathione = an S-substituted glutathione + a halide anion + H(+)</text>
        <dbReference type="Rhea" id="RHEA:16437"/>
        <dbReference type="ChEBI" id="CHEBI:15378"/>
        <dbReference type="ChEBI" id="CHEBI:16042"/>
        <dbReference type="ChEBI" id="CHEBI:17792"/>
        <dbReference type="ChEBI" id="CHEBI:57925"/>
        <dbReference type="ChEBI" id="CHEBI:90779"/>
        <dbReference type="EC" id="2.5.1.18"/>
    </reaction>
</comment>
<comment type="similarity">
    <text evidence="4">Belongs to the GST superfamily.</text>
</comment>
<dbReference type="InterPro" id="IPR036282">
    <property type="entry name" value="Glutathione-S-Trfase_C_sf"/>
</dbReference>
<dbReference type="CDD" id="cd03185">
    <property type="entry name" value="GST_C_Tau"/>
    <property type="match status" value="1"/>
</dbReference>
<dbReference type="SFLD" id="SFLDG00358">
    <property type="entry name" value="Main_(cytGST)"/>
    <property type="match status" value="1"/>
</dbReference>
<dbReference type="GO" id="GO:0005737">
    <property type="term" value="C:cytoplasm"/>
    <property type="evidence" value="ECO:0007669"/>
    <property type="project" value="TreeGrafter"/>
</dbReference>
<dbReference type="SUPFAM" id="SSF52833">
    <property type="entry name" value="Thioredoxin-like"/>
    <property type="match status" value="1"/>
</dbReference>
<dbReference type="Gene3D" id="1.20.1050.10">
    <property type="match status" value="1"/>
</dbReference>
<evidence type="ECO:0000313" key="8">
    <source>
        <dbReference type="RefSeq" id="XP_022931954.1"/>
    </source>
</evidence>
<dbReference type="FunFam" id="1.20.1050.10:FF:000012">
    <property type="entry name" value="Tau class glutathione S-transferase"/>
    <property type="match status" value="1"/>
</dbReference>
<protein>
    <recommendedName>
        <fullName evidence="1">glutathione transferase</fullName>
        <ecNumber evidence="1">2.5.1.18</ecNumber>
    </recommendedName>
</protein>
<dbReference type="RefSeq" id="XP_022931954.1">
    <property type="nucleotide sequence ID" value="XM_023076186.1"/>
</dbReference>
<reference evidence="8" key="1">
    <citation type="submission" date="2025-08" db="UniProtKB">
        <authorList>
            <consortium name="RefSeq"/>
        </authorList>
    </citation>
    <scope>IDENTIFICATION</scope>
    <source>
        <tissue evidence="8">Young leaves</tissue>
    </source>
</reference>
<dbReference type="PROSITE" id="PS50404">
    <property type="entry name" value="GST_NTER"/>
    <property type="match status" value="1"/>
</dbReference>
<dbReference type="CDD" id="cd03058">
    <property type="entry name" value="GST_N_Tau"/>
    <property type="match status" value="1"/>
</dbReference>
<keyword evidence="7" id="KW-1185">Reference proteome</keyword>
<evidence type="ECO:0000256" key="3">
    <source>
        <dbReference type="ARBA" id="ARBA00047960"/>
    </source>
</evidence>
<evidence type="ECO:0000256" key="1">
    <source>
        <dbReference type="ARBA" id="ARBA00012452"/>
    </source>
</evidence>
<dbReference type="InterPro" id="IPR036249">
    <property type="entry name" value="Thioredoxin-like_sf"/>
</dbReference>